<dbReference type="AlphaFoldDB" id="A0A964T7X7"/>
<evidence type="ECO:0000313" key="2">
    <source>
        <dbReference type="EMBL" id="MYZ50201.1"/>
    </source>
</evidence>
<name>A0A964T7X7_9HYPH</name>
<dbReference type="Gene3D" id="3.40.50.880">
    <property type="match status" value="1"/>
</dbReference>
<accession>A0A964T7X7</accession>
<dbReference type="InterPro" id="IPR029062">
    <property type="entry name" value="Class_I_gatase-like"/>
</dbReference>
<dbReference type="CDD" id="cd01741">
    <property type="entry name" value="GATase1_1"/>
    <property type="match status" value="1"/>
</dbReference>
<reference evidence="2" key="1">
    <citation type="submission" date="2019-03" db="EMBL/GenBank/DDBJ databases">
        <title>Afifella sp. nov., isolated from activated sludge.</title>
        <authorList>
            <person name="Li Q."/>
            <person name="Liu Y."/>
        </authorList>
    </citation>
    <scope>NUCLEOTIDE SEQUENCE</scope>
    <source>
        <strain evidence="2">L72</strain>
    </source>
</reference>
<comment type="caution">
    <text evidence="2">The sequence shown here is derived from an EMBL/GenBank/DDBJ whole genome shotgun (WGS) entry which is preliminary data.</text>
</comment>
<gene>
    <name evidence="2" type="ORF">E4O86_21060</name>
</gene>
<evidence type="ECO:0000313" key="3">
    <source>
        <dbReference type="Proteomes" id="UP000773614"/>
    </source>
</evidence>
<dbReference type="NCBIfam" id="NF005072">
    <property type="entry name" value="PRK06490.1"/>
    <property type="match status" value="1"/>
</dbReference>
<dbReference type="Pfam" id="PF00117">
    <property type="entry name" value="GATase"/>
    <property type="match status" value="1"/>
</dbReference>
<protein>
    <submittedName>
        <fullName evidence="2">Glutamine amidotransferase</fullName>
    </submittedName>
</protein>
<dbReference type="SUPFAM" id="SSF52317">
    <property type="entry name" value="Class I glutamine amidotransferase-like"/>
    <property type="match status" value="1"/>
</dbReference>
<dbReference type="Proteomes" id="UP000773614">
    <property type="component" value="Unassembled WGS sequence"/>
</dbReference>
<proteinExistence type="predicted"/>
<organism evidence="2 3">
    <name type="scientific">Propylenella binzhouense</name>
    <dbReference type="NCBI Taxonomy" id="2555902"/>
    <lineage>
        <taxon>Bacteria</taxon>
        <taxon>Pseudomonadati</taxon>
        <taxon>Pseudomonadota</taxon>
        <taxon>Alphaproteobacteria</taxon>
        <taxon>Hyphomicrobiales</taxon>
        <taxon>Propylenellaceae</taxon>
        <taxon>Propylenella</taxon>
    </lineage>
</organism>
<keyword evidence="3" id="KW-1185">Reference proteome</keyword>
<dbReference type="GO" id="GO:0005829">
    <property type="term" value="C:cytosol"/>
    <property type="evidence" value="ECO:0007669"/>
    <property type="project" value="TreeGrafter"/>
</dbReference>
<dbReference type="PANTHER" id="PTHR42695">
    <property type="entry name" value="GLUTAMINE AMIDOTRANSFERASE YLR126C-RELATED"/>
    <property type="match status" value="1"/>
</dbReference>
<dbReference type="PANTHER" id="PTHR42695:SF5">
    <property type="entry name" value="GLUTAMINE AMIDOTRANSFERASE YLR126C-RELATED"/>
    <property type="match status" value="1"/>
</dbReference>
<feature type="domain" description="Glutamine amidotransferase" evidence="1">
    <location>
        <begin position="50"/>
        <end position="181"/>
    </location>
</feature>
<evidence type="ECO:0000259" key="1">
    <source>
        <dbReference type="Pfam" id="PF00117"/>
    </source>
</evidence>
<keyword evidence="2" id="KW-0315">Glutamine amidotransferase</keyword>
<dbReference type="EMBL" id="SPKJ01000134">
    <property type="protein sequence ID" value="MYZ50201.1"/>
    <property type="molecule type" value="Genomic_DNA"/>
</dbReference>
<dbReference type="InterPro" id="IPR044992">
    <property type="entry name" value="ChyE-like"/>
</dbReference>
<sequence length="244" mass="26758">MIPSSRQKILVVLHQEQSSPGKLGQMLVAKGYALDIRKPRFGDPLPASMAEHAGAIIFGGPMSANDPDDFVKREIDWIGVALAEGAPFLGICLGAQMLAKHLGGTVCSHCEGCAEIGFYRLDPTETGEALCAWPKMVYQWHREGFDLPAGCELLARGEVFANQAFRCGPAALGLQFHSELTYAMACRWTVRGAQRLTLPMARPRGEHMAGWFRYDPPVRAWLSNFLDVWLAQDSRAGMRRAAAA</sequence>
<dbReference type="InterPro" id="IPR017926">
    <property type="entry name" value="GATASE"/>
</dbReference>
<dbReference type="OrthoDB" id="9813383at2"/>
<dbReference type="PROSITE" id="PS51273">
    <property type="entry name" value="GATASE_TYPE_1"/>
    <property type="match status" value="1"/>
</dbReference>